<gene>
    <name evidence="1" type="ORF">BTI247_21400</name>
</gene>
<dbReference type="AlphaFoldDB" id="A0A9W3X8B8"/>
<reference evidence="1 2" key="1">
    <citation type="submission" date="2016-02" db="EMBL/GenBank/DDBJ databases">
        <title>Comparative analysis of three nematocidal Bacillus thuringiensis strains.</title>
        <authorList>
            <person name="Hollensteiner J."/>
            <person name="Kloesener M."/>
            <person name="Bunk B."/>
            <person name="Sproeer C."/>
            <person name="Rosenstiel P."/>
            <person name="Schulte-Iserlohe R."/>
            <person name="Schulenburg H."/>
            <person name="Liesegang H."/>
        </authorList>
    </citation>
    <scope>NUCLEOTIDE SEQUENCE [LARGE SCALE GENOMIC DNA]</scope>
    <source>
        <strain evidence="1 2">Bt18247</strain>
    </source>
</reference>
<accession>A0A9W3X8B8</accession>
<proteinExistence type="predicted"/>
<evidence type="ECO:0000313" key="2">
    <source>
        <dbReference type="Proteomes" id="UP000192743"/>
    </source>
</evidence>
<protein>
    <submittedName>
        <fullName evidence="1">Uncharacterized protein</fullName>
    </submittedName>
</protein>
<sequence>MYMSLVGDENKGSLTPNLISKEKYLEIDSVAGGTFRDYGQEAEAVFEKLSSQKNVETKKIF</sequence>
<dbReference type="Proteomes" id="UP000192743">
    <property type="component" value="Chromosome"/>
</dbReference>
<organism evidence="1 2">
    <name type="scientific">Bacillus thuringiensis Bt18247</name>
    <dbReference type="NCBI Taxonomy" id="1423143"/>
    <lineage>
        <taxon>Bacteria</taxon>
        <taxon>Bacillati</taxon>
        <taxon>Bacillota</taxon>
        <taxon>Bacilli</taxon>
        <taxon>Bacillales</taxon>
        <taxon>Bacillaceae</taxon>
        <taxon>Bacillus</taxon>
        <taxon>Bacillus cereus group</taxon>
    </lineage>
</organism>
<dbReference type="EMBL" id="CP015250">
    <property type="protein sequence ID" value="AOM10535.1"/>
    <property type="molecule type" value="Genomic_DNA"/>
</dbReference>
<name>A0A9W3X8B8_BACTU</name>
<evidence type="ECO:0000313" key="1">
    <source>
        <dbReference type="EMBL" id="AOM10535.1"/>
    </source>
</evidence>